<evidence type="ECO:0000313" key="1">
    <source>
        <dbReference type="EMBL" id="MBB6172186.1"/>
    </source>
</evidence>
<gene>
    <name evidence="1" type="ORF">HNR23_002246</name>
</gene>
<reference evidence="1 2" key="1">
    <citation type="submission" date="2020-08" db="EMBL/GenBank/DDBJ databases">
        <title>Sequencing the genomes of 1000 actinobacteria strains.</title>
        <authorList>
            <person name="Klenk H.-P."/>
        </authorList>
    </citation>
    <scope>NUCLEOTIDE SEQUENCE [LARGE SCALE GENOMIC DNA]</scope>
    <source>
        <strain evidence="1 2">DSM 46659</strain>
    </source>
</reference>
<protein>
    <submittedName>
        <fullName evidence="1">Uncharacterized protein</fullName>
    </submittedName>
</protein>
<name>A0A7W9YIL6_9ACTN</name>
<dbReference type="AlphaFoldDB" id="A0A7W9YIL6"/>
<accession>A0A7W9YIL6</accession>
<dbReference type="EMBL" id="JACHDS010000001">
    <property type="protein sequence ID" value="MBB6172186.1"/>
    <property type="molecule type" value="Genomic_DNA"/>
</dbReference>
<dbReference type="RefSeq" id="WP_184075521.1">
    <property type="nucleotide sequence ID" value="NZ_JACHDS010000001.1"/>
</dbReference>
<organism evidence="1 2">
    <name type="scientific">Nocardiopsis mwathae</name>
    <dbReference type="NCBI Taxonomy" id="1472723"/>
    <lineage>
        <taxon>Bacteria</taxon>
        <taxon>Bacillati</taxon>
        <taxon>Actinomycetota</taxon>
        <taxon>Actinomycetes</taxon>
        <taxon>Streptosporangiales</taxon>
        <taxon>Nocardiopsidaceae</taxon>
        <taxon>Nocardiopsis</taxon>
    </lineage>
</organism>
<proteinExistence type="predicted"/>
<dbReference type="Proteomes" id="UP000546642">
    <property type="component" value="Unassembled WGS sequence"/>
</dbReference>
<evidence type="ECO:0000313" key="2">
    <source>
        <dbReference type="Proteomes" id="UP000546642"/>
    </source>
</evidence>
<comment type="caution">
    <text evidence="1">The sequence shown here is derived from an EMBL/GenBank/DDBJ whole genome shotgun (WGS) entry which is preliminary data.</text>
</comment>
<sequence>MFAWLRLLSRRSVVITLDDDTGFRGVLYRKAGPLVELRQAERLEPGATPTPCDGAIVLERSRIRFWQVVDPS</sequence>
<keyword evidence="2" id="KW-1185">Reference proteome</keyword>